<name>A0A0B7MX74_9FUNG</name>
<dbReference type="EMBL" id="LN724574">
    <property type="protein sequence ID" value="CEP10636.1"/>
    <property type="molecule type" value="Genomic_DNA"/>
</dbReference>
<dbReference type="OrthoDB" id="3691720at2759"/>
<keyword evidence="2" id="KW-1185">Reference proteome</keyword>
<accession>A0A0B7MX74</accession>
<protein>
    <submittedName>
        <fullName evidence="1">Uncharacterized protein</fullName>
    </submittedName>
</protein>
<dbReference type="AlphaFoldDB" id="A0A0B7MX74"/>
<organism evidence="1 2">
    <name type="scientific">Parasitella parasitica</name>
    <dbReference type="NCBI Taxonomy" id="35722"/>
    <lineage>
        <taxon>Eukaryota</taxon>
        <taxon>Fungi</taxon>
        <taxon>Fungi incertae sedis</taxon>
        <taxon>Mucoromycota</taxon>
        <taxon>Mucoromycotina</taxon>
        <taxon>Mucoromycetes</taxon>
        <taxon>Mucorales</taxon>
        <taxon>Mucorineae</taxon>
        <taxon>Mucoraceae</taxon>
        <taxon>Parasitella</taxon>
    </lineage>
</organism>
<proteinExistence type="predicted"/>
<evidence type="ECO:0000313" key="2">
    <source>
        <dbReference type="Proteomes" id="UP000054107"/>
    </source>
</evidence>
<gene>
    <name evidence="1" type="primary">PARPA_04363.1 scaffold 12793</name>
</gene>
<sequence length="118" mass="13324">MPTDFIRIPDEILLPGDNLLNLLTNFYFAISRNVNDHTYFASRAILKAKNADVKVINDLLLAYIPGHKVSYTSNDLPLMDENQAMEVPVRVLNSIEMVLQLWSSATSALLQVFAMVRD</sequence>
<evidence type="ECO:0000313" key="1">
    <source>
        <dbReference type="EMBL" id="CEP10636.1"/>
    </source>
</evidence>
<reference evidence="1 2" key="1">
    <citation type="submission" date="2014-09" db="EMBL/GenBank/DDBJ databases">
        <authorList>
            <person name="Ellenberger Sabrina"/>
        </authorList>
    </citation>
    <scope>NUCLEOTIDE SEQUENCE [LARGE SCALE GENOMIC DNA]</scope>
    <source>
        <strain evidence="1 2">CBS 412.66</strain>
    </source>
</reference>
<dbReference type="Proteomes" id="UP000054107">
    <property type="component" value="Unassembled WGS sequence"/>
</dbReference>